<reference evidence="13 14" key="1">
    <citation type="submission" date="2018-07" db="EMBL/GenBank/DDBJ databases">
        <title>Genome-based reclassification of Weissella jogaejeotgali as Weissella thailandensis.</title>
        <authorList>
            <person name="Chun J."/>
            <person name="Kim B.-Y."/>
            <person name="Kwak M.-J."/>
        </authorList>
    </citation>
    <scope>NUCLEOTIDE SEQUENCE [LARGE SCALE GENOMIC DNA]</scope>
    <source>
        <strain evidence="13 14">KCTC 3751</strain>
    </source>
</reference>
<evidence type="ECO:0000256" key="3">
    <source>
        <dbReference type="ARBA" id="ARBA00022598"/>
    </source>
</evidence>
<dbReference type="SUPFAM" id="SSF53623">
    <property type="entry name" value="MurD-like peptide ligases, catalytic domain"/>
    <property type="match status" value="1"/>
</dbReference>
<dbReference type="EMBL" id="QRAY01000017">
    <property type="protein sequence ID" value="RDS58949.1"/>
    <property type="molecule type" value="Genomic_DNA"/>
</dbReference>
<evidence type="ECO:0000256" key="5">
    <source>
        <dbReference type="ARBA" id="ARBA00022741"/>
    </source>
</evidence>
<evidence type="ECO:0000256" key="7">
    <source>
        <dbReference type="ARBA" id="ARBA00022842"/>
    </source>
</evidence>
<dbReference type="Pfam" id="PF08245">
    <property type="entry name" value="Mur_ligase_M"/>
    <property type="match status" value="1"/>
</dbReference>
<keyword evidence="4" id="KW-0479">Metal-binding</keyword>
<accession>A0ABX9I2N8</accession>
<comment type="caution">
    <text evidence="13">The sequence shown here is derived from an EMBL/GenBank/DDBJ whole genome shotgun (WGS) entry which is preliminary data.</text>
</comment>
<dbReference type="InterPro" id="IPR004101">
    <property type="entry name" value="Mur_ligase_C"/>
</dbReference>
<keyword evidence="14" id="KW-1185">Reference proteome</keyword>
<dbReference type="InterPro" id="IPR001645">
    <property type="entry name" value="Folylpolyglutamate_synth"/>
</dbReference>
<evidence type="ECO:0000259" key="11">
    <source>
        <dbReference type="Pfam" id="PF02875"/>
    </source>
</evidence>
<dbReference type="Pfam" id="PF02875">
    <property type="entry name" value="Mur_ligase_C"/>
    <property type="match status" value="1"/>
</dbReference>
<comment type="catalytic activity">
    <reaction evidence="9">
        <text>(6S)-5,6,7,8-tetrahydrofolyl-(gamma-L-Glu)(n) + L-glutamate + ATP = (6S)-5,6,7,8-tetrahydrofolyl-(gamma-L-Glu)(n+1) + ADP + phosphate + H(+)</text>
        <dbReference type="Rhea" id="RHEA:10580"/>
        <dbReference type="Rhea" id="RHEA-COMP:14738"/>
        <dbReference type="Rhea" id="RHEA-COMP:14740"/>
        <dbReference type="ChEBI" id="CHEBI:15378"/>
        <dbReference type="ChEBI" id="CHEBI:29985"/>
        <dbReference type="ChEBI" id="CHEBI:30616"/>
        <dbReference type="ChEBI" id="CHEBI:43474"/>
        <dbReference type="ChEBI" id="CHEBI:141005"/>
        <dbReference type="ChEBI" id="CHEBI:456216"/>
        <dbReference type="EC" id="6.3.2.17"/>
    </reaction>
</comment>
<dbReference type="SUPFAM" id="SSF53244">
    <property type="entry name" value="MurD-like peptide ligases, peptide-binding domain"/>
    <property type="match status" value="1"/>
</dbReference>
<dbReference type="InterPro" id="IPR036565">
    <property type="entry name" value="Mur-like_cat_sf"/>
</dbReference>
<dbReference type="PANTHER" id="PTHR11136:SF0">
    <property type="entry name" value="DIHYDROFOLATE SYNTHETASE-RELATED"/>
    <property type="match status" value="1"/>
</dbReference>
<evidence type="ECO:0000256" key="8">
    <source>
        <dbReference type="ARBA" id="ARBA00030592"/>
    </source>
</evidence>
<proteinExistence type="inferred from homology"/>
<protein>
    <recommendedName>
        <fullName evidence="2">tetrahydrofolate synthase</fullName>
        <ecNumber evidence="2">6.3.2.17</ecNumber>
    </recommendedName>
    <alternativeName>
        <fullName evidence="8">Tetrahydrofolylpolyglutamate synthase</fullName>
    </alternativeName>
</protein>
<dbReference type="Gene3D" id="3.40.1190.10">
    <property type="entry name" value="Mur-like, catalytic domain"/>
    <property type="match status" value="1"/>
</dbReference>
<keyword evidence="3 10" id="KW-0436">Ligase</keyword>
<name>A0ABX9I2N8_9LACO</name>
<organism evidence="13 14">
    <name type="scientific">Weissella thailandensis</name>
    <dbReference type="NCBI Taxonomy" id="89061"/>
    <lineage>
        <taxon>Bacteria</taxon>
        <taxon>Bacillati</taxon>
        <taxon>Bacillota</taxon>
        <taxon>Bacilli</taxon>
        <taxon>Lactobacillales</taxon>
        <taxon>Lactobacillaceae</taxon>
        <taxon>Weissella</taxon>
    </lineage>
</organism>
<dbReference type="InterPro" id="IPR018109">
    <property type="entry name" value="Folylpolyglutamate_synth_CS"/>
</dbReference>
<evidence type="ECO:0000256" key="2">
    <source>
        <dbReference type="ARBA" id="ARBA00013025"/>
    </source>
</evidence>
<dbReference type="Proteomes" id="UP000254492">
    <property type="component" value="Unassembled WGS sequence"/>
</dbReference>
<feature type="domain" description="Mur ligase C-terminal" evidence="11">
    <location>
        <begin position="308"/>
        <end position="428"/>
    </location>
</feature>
<evidence type="ECO:0000313" key="13">
    <source>
        <dbReference type="EMBL" id="RDS58949.1"/>
    </source>
</evidence>
<keyword evidence="5 10" id="KW-0547">Nucleotide-binding</keyword>
<comment type="similarity">
    <text evidence="1 10">Belongs to the folylpolyglutamate synthase family.</text>
</comment>
<dbReference type="PIRSF" id="PIRSF001563">
    <property type="entry name" value="Folylpolyglu_synth"/>
    <property type="match status" value="1"/>
</dbReference>
<keyword evidence="7" id="KW-0460">Magnesium</keyword>
<evidence type="ECO:0000256" key="4">
    <source>
        <dbReference type="ARBA" id="ARBA00022723"/>
    </source>
</evidence>
<evidence type="ECO:0000256" key="6">
    <source>
        <dbReference type="ARBA" id="ARBA00022840"/>
    </source>
</evidence>
<dbReference type="NCBIfam" id="TIGR01499">
    <property type="entry name" value="folC"/>
    <property type="match status" value="1"/>
</dbReference>
<evidence type="ECO:0000313" key="14">
    <source>
        <dbReference type="Proteomes" id="UP000254492"/>
    </source>
</evidence>
<dbReference type="Gene3D" id="3.90.190.20">
    <property type="entry name" value="Mur ligase, C-terminal domain"/>
    <property type="match status" value="1"/>
</dbReference>
<dbReference type="PANTHER" id="PTHR11136">
    <property type="entry name" value="FOLYLPOLYGLUTAMATE SYNTHASE-RELATED"/>
    <property type="match status" value="1"/>
</dbReference>
<evidence type="ECO:0000256" key="10">
    <source>
        <dbReference type="PIRNR" id="PIRNR001563"/>
    </source>
</evidence>
<dbReference type="PROSITE" id="PS01012">
    <property type="entry name" value="FOLYLPOLYGLU_SYNT_2"/>
    <property type="match status" value="1"/>
</dbReference>
<evidence type="ECO:0000259" key="12">
    <source>
        <dbReference type="Pfam" id="PF08245"/>
    </source>
</evidence>
<evidence type="ECO:0000256" key="9">
    <source>
        <dbReference type="ARBA" id="ARBA00047493"/>
    </source>
</evidence>
<sequence length="449" mass="49826">MGSKMAKIETVSDAIDYIHGRHKWTKTPTFERLNKILARLGHPEQQLKYVHVTGTNGKGSTSKMIAQLLRASGLKVGLFTSPYILKFNERIQDDRGNIKDADLLDLVKRLAPIVEQLDVELPTGLTEFETLTVLMFMYFTEHPVDVVVLEVGVGGTWDSTTVIPDKIAAVITTVGLDHMHVLGHTITEIATQKAGIIQRQRPLIVGRLPKDANQVLNTVANAMGAPIYRLGQQFQATSLAAGDEWGERFQVTGSINYQNLFVDLIGKYQIDNAAVAIQTSQIVAKYFKHSLTAAMIDSALETVTWPVRFEKVATNPEVVLDGAHNEPGVRALVETLRTRFSKRRVHVLFGALSDKNYPKMLQLLTELPNVVLHVVGFQGPNNRQPINPSEVLEQTAMADLKMHKNWQQGYQTVRAGIQPDDLILFTGSLYFVSEVRQAFATANENVGGH</sequence>
<gene>
    <name evidence="13" type="ORF">DWV05_08485</name>
</gene>
<dbReference type="InterPro" id="IPR036615">
    <property type="entry name" value="Mur_ligase_C_dom_sf"/>
</dbReference>
<dbReference type="PROSITE" id="PS01011">
    <property type="entry name" value="FOLYLPOLYGLU_SYNT_1"/>
    <property type="match status" value="1"/>
</dbReference>
<keyword evidence="6 10" id="KW-0067">ATP-binding</keyword>
<evidence type="ECO:0000256" key="1">
    <source>
        <dbReference type="ARBA" id="ARBA00008276"/>
    </source>
</evidence>
<feature type="domain" description="Mur ligase central" evidence="12">
    <location>
        <begin position="52"/>
        <end position="278"/>
    </location>
</feature>
<dbReference type="InterPro" id="IPR013221">
    <property type="entry name" value="Mur_ligase_cen"/>
</dbReference>
<dbReference type="EC" id="6.3.2.17" evidence="2"/>